<evidence type="ECO:0000313" key="3">
    <source>
        <dbReference type="Proteomes" id="UP001146793"/>
    </source>
</evidence>
<feature type="coiled-coil region" evidence="1">
    <location>
        <begin position="312"/>
        <end position="349"/>
    </location>
</feature>
<reference evidence="2" key="1">
    <citation type="submission" date="2022-08" db="EMBL/GenBank/DDBJ databases">
        <title>Novel sulphate-reducing endosymbionts in the free-living metamonad Anaeramoeba.</title>
        <authorList>
            <person name="Jerlstrom-Hultqvist J."/>
            <person name="Cepicka I."/>
            <person name="Gallot-Lavallee L."/>
            <person name="Salas-Leiva D."/>
            <person name="Curtis B.A."/>
            <person name="Zahonova K."/>
            <person name="Pipaliya S."/>
            <person name="Dacks J."/>
            <person name="Roger A.J."/>
        </authorList>
    </citation>
    <scope>NUCLEOTIDE SEQUENCE</scope>
    <source>
        <strain evidence="2">Busselton2</strain>
    </source>
</reference>
<accession>A0AAV7ZJL8</accession>
<name>A0AAV7ZJL8_9EUKA</name>
<dbReference type="AlphaFoldDB" id="A0AAV7ZJL8"/>
<organism evidence="2 3">
    <name type="scientific">Anaeramoeba flamelloides</name>
    <dbReference type="NCBI Taxonomy" id="1746091"/>
    <lineage>
        <taxon>Eukaryota</taxon>
        <taxon>Metamonada</taxon>
        <taxon>Anaeramoebidae</taxon>
        <taxon>Anaeramoeba</taxon>
    </lineage>
</organism>
<evidence type="ECO:0000256" key="1">
    <source>
        <dbReference type="SAM" id="Coils"/>
    </source>
</evidence>
<gene>
    <name evidence="2" type="ORF">M0812_14311</name>
</gene>
<dbReference type="Proteomes" id="UP001146793">
    <property type="component" value="Unassembled WGS sequence"/>
</dbReference>
<sequence length="570" mass="69204">MKNIKIIDPYQYKPLLKTQNSQLKKENINLKKVIIKQKIELKEIEKKKEMALLTILNIEEQHLGLKNKKYKLSKFDDTKKKNITLQKEFTNYKQENKKLFEQQKETIQNLEIEIKNFKIQKNNNIKNEIVELQKEKNLLSQKNEKQTGELTSKENEIMNLKRDKTNLQKTLRVCKTKLQTKMKELSTVSLKLEEQNKQRFIIKKKKEIEKYKTVVKSKKKELPNLKKKNKTLRKNIKELDKKIIKNQLQKPFRTTNNHKILKKDFWGFVIDRKEKKQNEDYKKGGVVKKRKGNWNKKNPRMDSEHVRYTKIIKHLRKENQTLSNNKKQLDEIQKDVRILLEKANNASKKEEIPIKKDSLYDNYTCGFITLIDFSKDFGKNCRSMEKILYKQKLNEKFFIIKYPDHAMRHLSPCMTFQGNKDELIEKKKKPNSFLENHYWFLHFIDKVREKTQDDLIKITPFYFFQKQGSPKKKYHMLKQYFQNEHYVNDNETPDNIKKFDNFFIHYSYTYSDNNFIFKLLKYADNYLVEYQKYQKEEEEFYTLIQDHQCNELCKLFTLHKIPNFKKQFCK</sequence>
<keyword evidence="1" id="KW-0175">Coiled coil</keyword>
<protein>
    <submittedName>
        <fullName evidence="2">Synaptonemal complex protein zip1</fullName>
    </submittedName>
</protein>
<feature type="coiled-coil region" evidence="1">
    <location>
        <begin position="27"/>
        <end position="249"/>
    </location>
</feature>
<dbReference type="EMBL" id="JANTQA010000030">
    <property type="protein sequence ID" value="KAJ3440642.1"/>
    <property type="molecule type" value="Genomic_DNA"/>
</dbReference>
<proteinExistence type="predicted"/>
<comment type="caution">
    <text evidence="2">The sequence shown here is derived from an EMBL/GenBank/DDBJ whole genome shotgun (WGS) entry which is preliminary data.</text>
</comment>
<evidence type="ECO:0000313" key="2">
    <source>
        <dbReference type="EMBL" id="KAJ3440642.1"/>
    </source>
</evidence>